<evidence type="ECO:0000256" key="2">
    <source>
        <dbReference type="ARBA" id="ARBA00022643"/>
    </source>
</evidence>
<comment type="cofactor">
    <cofactor evidence="6">
        <name>FMN</name>
        <dbReference type="ChEBI" id="CHEBI:58210"/>
    </cofactor>
    <text evidence="6">Binds 1 FMN per subunit.</text>
</comment>
<evidence type="ECO:0000259" key="7">
    <source>
        <dbReference type="Pfam" id="PF02525"/>
    </source>
</evidence>
<accession>A0AAW9SC09</accession>
<dbReference type="InterPro" id="IPR050104">
    <property type="entry name" value="FMN-dep_NADH:Q_OxRdtase_AzoR1"/>
</dbReference>
<keyword evidence="1 6" id="KW-0285">Flavoprotein</keyword>
<keyword evidence="2 6" id="KW-0288">FMN</keyword>
<dbReference type="GO" id="GO:0009055">
    <property type="term" value="F:electron transfer activity"/>
    <property type="evidence" value="ECO:0007669"/>
    <property type="project" value="UniProtKB-UniRule"/>
</dbReference>
<name>A0AAW9SC09_9BACT</name>
<comment type="subunit">
    <text evidence="6">Homodimer.</text>
</comment>
<dbReference type="GO" id="GO:0016655">
    <property type="term" value="F:oxidoreductase activity, acting on NAD(P)H, quinone or similar compound as acceptor"/>
    <property type="evidence" value="ECO:0007669"/>
    <property type="project" value="InterPro"/>
</dbReference>
<keyword evidence="3 6" id="KW-0560">Oxidoreductase</keyword>
<dbReference type="EC" id="1.6.5.-" evidence="6"/>
<gene>
    <name evidence="6" type="primary">azoR</name>
    <name evidence="8" type="ORF">AAG747_23905</name>
</gene>
<feature type="binding site" evidence="6">
    <location>
        <position position="11"/>
    </location>
    <ligand>
        <name>FMN</name>
        <dbReference type="ChEBI" id="CHEBI:58210"/>
    </ligand>
</feature>
<evidence type="ECO:0000256" key="6">
    <source>
        <dbReference type="HAMAP-Rule" id="MF_01216"/>
    </source>
</evidence>
<evidence type="ECO:0000256" key="1">
    <source>
        <dbReference type="ARBA" id="ARBA00022630"/>
    </source>
</evidence>
<dbReference type="HAMAP" id="MF_01216">
    <property type="entry name" value="Azoreductase_type1"/>
    <property type="match status" value="1"/>
</dbReference>
<dbReference type="Proteomes" id="UP001403385">
    <property type="component" value="Unassembled WGS sequence"/>
</dbReference>
<dbReference type="EC" id="1.7.1.17" evidence="6"/>
<evidence type="ECO:0000256" key="3">
    <source>
        <dbReference type="ARBA" id="ARBA00023002"/>
    </source>
</evidence>
<dbReference type="AlphaFoldDB" id="A0AAW9SC09"/>
<evidence type="ECO:0000256" key="5">
    <source>
        <dbReference type="ARBA" id="ARBA00048542"/>
    </source>
</evidence>
<keyword evidence="9" id="KW-1185">Reference proteome</keyword>
<reference evidence="8 9" key="1">
    <citation type="submission" date="2024-04" db="EMBL/GenBank/DDBJ databases">
        <title>Novel genus in family Flammeovirgaceae.</title>
        <authorList>
            <person name="Nguyen T.H."/>
            <person name="Vuong T.Q."/>
            <person name="Le H."/>
            <person name="Kim S.-G."/>
        </authorList>
    </citation>
    <scope>NUCLEOTIDE SEQUENCE [LARGE SCALE GENOMIC DNA]</scope>
    <source>
        <strain evidence="8 9">JCM 23209</strain>
    </source>
</reference>
<evidence type="ECO:0000313" key="9">
    <source>
        <dbReference type="Proteomes" id="UP001403385"/>
    </source>
</evidence>
<comment type="function">
    <text evidence="6">Also exhibits azoreductase activity. Catalyzes the reductive cleavage of the azo bond in aromatic azo compounds to the corresponding amines.</text>
</comment>
<dbReference type="InterPro" id="IPR003680">
    <property type="entry name" value="Flavodoxin_fold"/>
</dbReference>
<comment type="catalytic activity">
    <reaction evidence="5">
        <text>N,N-dimethyl-1,4-phenylenediamine + anthranilate + 2 NAD(+) = 2-(4-dimethylaminophenyl)diazenylbenzoate + 2 NADH + 2 H(+)</text>
        <dbReference type="Rhea" id="RHEA:55872"/>
        <dbReference type="ChEBI" id="CHEBI:15378"/>
        <dbReference type="ChEBI" id="CHEBI:15783"/>
        <dbReference type="ChEBI" id="CHEBI:16567"/>
        <dbReference type="ChEBI" id="CHEBI:57540"/>
        <dbReference type="ChEBI" id="CHEBI:57945"/>
        <dbReference type="ChEBI" id="CHEBI:71579"/>
        <dbReference type="EC" id="1.7.1.17"/>
    </reaction>
    <physiologicalReaction direction="right-to-left" evidence="5">
        <dbReference type="Rhea" id="RHEA:55874"/>
    </physiologicalReaction>
</comment>
<sequence>MKKKLLHIDSSPRKERSHSRSLSLLFREKWLDNFPEFDLMYRDLYVTPPPHVDENWIAAAFTPPTKRTIHHTQALEISDHLVDQFFEADYYLLGVPMYNFGMPSILKAYIDNIIRVNRTFLFTPEDKEAPYKPLVKGKKMFVVVATGDHGYQKGEILEPMNHLEPHLRTAFGFIGVEDIRFIYSGNDEFGGERLEKSIQQAIHKMEDEVCSFV</sequence>
<comment type="caution">
    <text evidence="6">Lacks conserved residue(s) required for the propagation of feature annotation.</text>
</comment>
<dbReference type="Gene3D" id="3.40.50.360">
    <property type="match status" value="1"/>
</dbReference>
<dbReference type="SUPFAM" id="SSF52218">
    <property type="entry name" value="Flavoproteins"/>
    <property type="match status" value="1"/>
</dbReference>
<feature type="binding site" evidence="6">
    <location>
        <begin position="17"/>
        <end position="19"/>
    </location>
    <ligand>
        <name>FMN</name>
        <dbReference type="ChEBI" id="CHEBI:58210"/>
    </ligand>
</feature>
<evidence type="ECO:0000313" key="8">
    <source>
        <dbReference type="EMBL" id="MEN7550987.1"/>
    </source>
</evidence>
<organism evidence="8 9">
    <name type="scientific">Rapidithrix thailandica</name>
    <dbReference type="NCBI Taxonomy" id="413964"/>
    <lineage>
        <taxon>Bacteria</taxon>
        <taxon>Pseudomonadati</taxon>
        <taxon>Bacteroidota</taxon>
        <taxon>Cytophagia</taxon>
        <taxon>Cytophagales</taxon>
        <taxon>Flammeovirgaceae</taxon>
        <taxon>Rapidithrix</taxon>
    </lineage>
</organism>
<comment type="function">
    <text evidence="6">Quinone reductase that provides resistance to thiol-specific stress caused by electrophilic quinones.</text>
</comment>
<dbReference type="InterPro" id="IPR023048">
    <property type="entry name" value="NADH:quinone_OxRdtase_FMN_depd"/>
</dbReference>
<comment type="catalytic activity">
    <reaction evidence="6">
        <text>2 a quinone + NADH + H(+) = 2 a 1,4-benzosemiquinone + NAD(+)</text>
        <dbReference type="Rhea" id="RHEA:65952"/>
        <dbReference type="ChEBI" id="CHEBI:15378"/>
        <dbReference type="ChEBI" id="CHEBI:57540"/>
        <dbReference type="ChEBI" id="CHEBI:57945"/>
        <dbReference type="ChEBI" id="CHEBI:132124"/>
        <dbReference type="ChEBI" id="CHEBI:134225"/>
    </reaction>
</comment>
<dbReference type="PANTHER" id="PTHR43741">
    <property type="entry name" value="FMN-DEPENDENT NADH-AZOREDUCTASE 1"/>
    <property type="match status" value="1"/>
</dbReference>
<dbReference type="Pfam" id="PF02525">
    <property type="entry name" value="Flavodoxin_2"/>
    <property type="match status" value="1"/>
</dbReference>
<dbReference type="GO" id="GO:0010181">
    <property type="term" value="F:FMN binding"/>
    <property type="evidence" value="ECO:0007669"/>
    <property type="project" value="UniProtKB-UniRule"/>
</dbReference>
<dbReference type="InterPro" id="IPR029039">
    <property type="entry name" value="Flavoprotein-like_sf"/>
</dbReference>
<comment type="caution">
    <text evidence="8">The sequence shown here is derived from an EMBL/GenBank/DDBJ whole genome shotgun (WGS) entry which is preliminary data.</text>
</comment>
<comment type="similarity">
    <text evidence="6">Belongs to the azoreductase type 1 family.</text>
</comment>
<dbReference type="EMBL" id="JBDKWZ010000018">
    <property type="protein sequence ID" value="MEN7550987.1"/>
    <property type="molecule type" value="Genomic_DNA"/>
</dbReference>
<keyword evidence="4 6" id="KW-0520">NAD</keyword>
<feature type="binding site" evidence="6">
    <location>
        <begin position="97"/>
        <end position="100"/>
    </location>
    <ligand>
        <name>FMN</name>
        <dbReference type="ChEBI" id="CHEBI:58210"/>
    </ligand>
</feature>
<dbReference type="RefSeq" id="WP_346823769.1">
    <property type="nucleotide sequence ID" value="NZ_JBDKWZ010000018.1"/>
</dbReference>
<evidence type="ECO:0000256" key="4">
    <source>
        <dbReference type="ARBA" id="ARBA00023027"/>
    </source>
</evidence>
<dbReference type="PANTHER" id="PTHR43741:SF2">
    <property type="entry name" value="FMN-DEPENDENT NADH:QUINONE OXIDOREDUCTASE"/>
    <property type="match status" value="1"/>
</dbReference>
<protein>
    <recommendedName>
        <fullName evidence="6">FMN dependent NADH:quinone oxidoreductase</fullName>
        <ecNumber evidence="6">1.6.5.-</ecNumber>
    </recommendedName>
    <alternativeName>
        <fullName evidence="6">Azo-dye reductase</fullName>
    </alternativeName>
    <alternativeName>
        <fullName evidence="6">FMN-dependent NADH-azo compound oxidoreductase</fullName>
    </alternativeName>
    <alternativeName>
        <fullName evidence="6">FMN-dependent NADH-azoreductase</fullName>
        <ecNumber evidence="6">1.7.1.17</ecNumber>
    </alternativeName>
</protein>
<proteinExistence type="inferred from homology"/>
<feature type="domain" description="Flavodoxin-like fold" evidence="7">
    <location>
        <begin position="3"/>
        <end position="207"/>
    </location>
</feature>
<dbReference type="GO" id="GO:0016652">
    <property type="term" value="F:oxidoreductase activity, acting on NAD(P)H as acceptor"/>
    <property type="evidence" value="ECO:0007669"/>
    <property type="project" value="UniProtKB-UniRule"/>
</dbReference>